<dbReference type="InterPro" id="IPR051552">
    <property type="entry name" value="HptR"/>
</dbReference>
<dbReference type="InterPro" id="IPR009057">
    <property type="entry name" value="Homeodomain-like_sf"/>
</dbReference>
<evidence type="ECO:0000256" key="2">
    <source>
        <dbReference type="ARBA" id="ARBA00022490"/>
    </source>
</evidence>
<dbReference type="PROSITE" id="PS50110">
    <property type="entry name" value="RESPONSE_REGULATORY"/>
    <property type="match status" value="1"/>
</dbReference>
<comment type="caution">
    <text evidence="11">The sequence shown here is derived from an EMBL/GenBank/DDBJ whole genome shotgun (WGS) entry which is preliminary data.</text>
</comment>
<dbReference type="PROSITE" id="PS01124">
    <property type="entry name" value="HTH_ARAC_FAMILY_2"/>
    <property type="match status" value="1"/>
</dbReference>
<dbReference type="PROSITE" id="PS00041">
    <property type="entry name" value="HTH_ARAC_FAMILY_1"/>
    <property type="match status" value="1"/>
</dbReference>
<dbReference type="SUPFAM" id="SSF52172">
    <property type="entry name" value="CheY-like"/>
    <property type="match status" value="1"/>
</dbReference>
<gene>
    <name evidence="11" type="ORF">J2Z69_000426</name>
</gene>
<organism evidence="11 12">
    <name type="scientific">Paenibacillus shirakamiensis</name>
    <dbReference type="NCBI Taxonomy" id="1265935"/>
    <lineage>
        <taxon>Bacteria</taxon>
        <taxon>Bacillati</taxon>
        <taxon>Bacillota</taxon>
        <taxon>Bacilli</taxon>
        <taxon>Bacillales</taxon>
        <taxon>Paenibacillaceae</taxon>
        <taxon>Paenibacillus</taxon>
    </lineage>
</organism>
<dbReference type="Proteomes" id="UP001519288">
    <property type="component" value="Unassembled WGS sequence"/>
</dbReference>
<dbReference type="InterPro" id="IPR018062">
    <property type="entry name" value="HTH_AraC-typ_CS"/>
</dbReference>
<protein>
    <submittedName>
        <fullName evidence="11">Two-component system response regulator YesN</fullName>
    </submittedName>
</protein>
<dbReference type="PANTHER" id="PTHR42713">
    <property type="entry name" value="HISTIDINE KINASE-RELATED"/>
    <property type="match status" value="1"/>
</dbReference>
<evidence type="ECO:0000256" key="3">
    <source>
        <dbReference type="ARBA" id="ARBA00022553"/>
    </source>
</evidence>
<accession>A0ABS4JCF1</accession>
<comment type="subcellular location">
    <subcellularLocation>
        <location evidence="1">Cytoplasm</location>
    </subcellularLocation>
</comment>
<keyword evidence="3 8" id="KW-0597">Phosphoprotein</keyword>
<dbReference type="PANTHER" id="PTHR42713:SF3">
    <property type="entry name" value="TRANSCRIPTIONAL REGULATORY PROTEIN HPTR"/>
    <property type="match status" value="1"/>
</dbReference>
<dbReference type="InterPro" id="IPR020449">
    <property type="entry name" value="Tscrpt_reg_AraC-type_HTH"/>
</dbReference>
<evidence type="ECO:0000256" key="8">
    <source>
        <dbReference type="PROSITE-ProRule" id="PRU00169"/>
    </source>
</evidence>
<evidence type="ECO:0000256" key="4">
    <source>
        <dbReference type="ARBA" id="ARBA00023012"/>
    </source>
</evidence>
<dbReference type="SMART" id="SM00342">
    <property type="entry name" value="HTH_ARAC"/>
    <property type="match status" value="1"/>
</dbReference>
<evidence type="ECO:0000256" key="1">
    <source>
        <dbReference type="ARBA" id="ARBA00004496"/>
    </source>
</evidence>
<dbReference type="PRINTS" id="PR00032">
    <property type="entry name" value="HTHARAC"/>
</dbReference>
<feature type="modified residue" description="4-aspartylphosphate" evidence="8">
    <location>
        <position position="42"/>
    </location>
</feature>
<dbReference type="InterPro" id="IPR001789">
    <property type="entry name" value="Sig_transdc_resp-reg_receiver"/>
</dbReference>
<evidence type="ECO:0000313" key="11">
    <source>
        <dbReference type="EMBL" id="MBP1999407.1"/>
    </source>
</evidence>
<feature type="domain" description="Response regulatory" evidence="10">
    <location>
        <begin position="1"/>
        <end position="107"/>
    </location>
</feature>
<dbReference type="Gene3D" id="1.10.10.60">
    <property type="entry name" value="Homeodomain-like"/>
    <property type="match status" value="2"/>
</dbReference>
<dbReference type="Gene3D" id="3.40.50.2300">
    <property type="match status" value="1"/>
</dbReference>
<evidence type="ECO:0000256" key="6">
    <source>
        <dbReference type="ARBA" id="ARBA00023125"/>
    </source>
</evidence>
<proteinExistence type="predicted"/>
<keyword evidence="5" id="KW-0805">Transcription regulation</keyword>
<keyword evidence="6" id="KW-0238">DNA-binding</keyword>
<keyword evidence="7" id="KW-0804">Transcription</keyword>
<keyword evidence="4" id="KW-0902">Two-component regulatory system</keyword>
<evidence type="ECO:0000259" key="9">
    <source>
        <dbReference type="PROSITE" id="PS01124"/>
    </source>
</evidence>
<evidence type="ECO:0000256" key="5">
    <source>
        <dbReference type="ARBA" id="ARBA00023015"/>
    </source>
</evidence>
<sequence length="521" mass="60504">MRNLTKVLPWEDMDFEIVGLAKNGIEALKMVNEHQPDLILSDIRMPVMDGITFIKELRSQNNHCEVLLLTGYQEFEYARAAIQYGVKDYICKPIDYVELENTVRTLSLEIKEKRKKLYKEQQLTQVVHWANENFLLHTLLGQETDKGDIHLGEDEDVLDRKEYAILLVDLEGYAHQSITWSVHERKAWNLHMKEMIRETFQPLMKEQTVLQIREGEWCVVCSSPGIGHRLSKELLHPGFLKLQALIDQKDNMLLRMCLEQGPIALSQMASVYKRMQQALIVNPANEWFVNSDKVVSKDAIPVQDYNATQWKWIEQIGTGLRNGDSQALQQMISELKHYVGHLNENSVGRAEKLLHYLLIHLIREMRELHMLPVDQEESVWQQLQNSLNLKDLLSLLVTLIERSRESVSSKKTSEQLMLSAQDYIQHKLGKDFGIEDIAEYLGISCSYFCLLFKNHFGETFVEYLTKQRMEMAKCLLRSSDKSIAQIGVGVGYQERRYFTKVFQKYIGMTPSEYRLKESPAS</sequence>
<dbReference type="InterPro" id="IPR018060">
    <property type="entry name" value="HTH_AraC"/>
</dbReference>
<evidence type="ECO:0000259" key="10">
    <source>
        <dbReference type="PROSITE" id="PS50110"/>
    </source>
</evidence>
<evidence type="ECO:0000313" key="12">
    <source>
        <dbReference type="Proteomes" id="UP001519288"/>
    </source>
</evidence>
<dbReference type="SUPFAM" id="SSF46689">
    <property type="entry name" value="Homeodomain-like"/>
    <property type="match status" value="2"/>
</dbReference>
<dbReference type="EMBL" id="JAGGLD010000001">
    <property type="protein sequence ID" value="MBP1999407.1"/>
    <property type="molecule type" value="Genomic_DNA"/>
</dbReference>
<dbReference type="InterPro" id="IPR011006">
    <property type="entry name" value="CheY-like_superfamily"/>
</dbReference>
<evidence type="ECO:0000256" key="7">
    <source>
        <dbReference type="ARBA" id="ARBA00023163"/>
    </source>
</evidence>
<dbReference type="Pfam" id="PF00072">
    <property type="entry name" value="Response_reg"/>
    <property type="match status" value="1"/>
</dbReference>
<reference evidence="11 12" key="1">
    <citation type="submission" date="2021-03" db="EMBL/GenBank/DDBJ databases">
        <title>Genomic Encyclopedia of Type Strains, Phase IV (KMG-IV): sequencing the most valuable type-strain genomes for metagenomic binning, comparative biology and taxonomic classification.</title>
        <authorList>
            <person name="Goeker M."/>
        </authorList>
    </citation>
    <scope>NUCLEOTIDE SEQUENCE [LARGE SCALE GENOMIC DNA]</scope>
    <source>
        <strain evidence="11 12">DSM 26806</strain>
    </source>
</reference>
<keyword evidence="2" id="KW-0963">Cytoplasm</keyword>
<dbReference type="CDD" id="cd17536">
    <property type="entry name" value="REC_YesN-like"/>
    <property type="match status" value="1"/>
</dbReference>
<feature type="domain" description="HTH araC/xylS-type" evidence="9">
    <location>
        <begin position="418"/>
        <end position="516"/>
    </location>
</feature>
<name>A0ABS4JCF1_9BACL</name>
<dbReference type="Pfam" id="PF12833">
    <property type="entry name" value="HTH_18"/>
    <property type="match status" value="1"/>
</dbReference>
<dbReference type="SMART" id="SM00448">
    <property type="entry name" value="REC"/>
    <property type="match status" value="1"/>
</dbReference>
<keyword evidence="12" id="KW-1185">Reference proteome</keyword>